<dbReference type="Pfam" id="PF13181">
    <property type="entry name" value="TPR_8"/>
    <property type="match status" value="1"/>
</dbReference>
<dbReference type="PANTHER" id="PTHR45586:SF1">
    <property type="entry name" value="LIPOPOLYSACCHARIDE ASSEMBLY PROTEIN B"/>
    <property type="match status" value="1"/>
</dbReference>
<dbReference type="SUPFAM" id="SSF48452">
    <property type="entry name" value="TPR-like"/>
    <property type="match status" value="1"/>
</dbReference>
<dbReference type="InterPro" id="IPR011990">
    <property type="entry name" value="TPR-like_helical_dom_sf"/>
</dbReference>
<keyword evidence="1" id="KW-0677">Repeat</keyword>
<dbReference type="RefSeq" id="WP_039316197.1">
    <property type="nucleotide sequence ID" value="NZ_CP006905.1"/>
</dbReference>
<feature type="repeat" description="TPR" evidence="3">
    <location>
        <begin position="250"/>
        <end position="283"/>
    </location>
</feature>
<gene>
    <name evidence="4" type="ORF">U729_2881</name>
</gene>
<evidence type="ECO:0000313" key="4">
    <source>
        <dbReference type="EMBL" id="AIY84712.1"/>
    </source>
</evidence>
<evidence type="ECO:0000313" key="5">
    <source>
        <dbReference type="Proteomes" id="UP000030635"/>
    </source>
</evidence>
<dbReference type="AlphaFoldDB" id="A0A0A7FYN7"/>
<dbReference type="Pfam" id="PF07719">
    <property type="entry name" value="TPR_2"/>
    <property type="match status" value="1"/>
</dbReference>
<keyword evidence="2 3" id="KW-0802">TPR repeat</keyword>
<dbReference type="EMBL" id="CP006905">
    <property type="protein sequence ID" value="AIY84712.1"/>
    <property type="molecule type" value="Genomic_DNA"/>
</dbReference>
<organism evidence="4 5">
    <name type="scientific">Clostridium baratii str. Sullivan</name>
    <dbReference type="NCBI Taxonomy" id="1415775"/>
    <lineage>
        <taxon>Bacteria</taxon>
        <taxon>Bacillati</taxon>
        <taxon>Bacillota</taxon>
        <taxon>Clostridia</taxon>
        <taxon>Eubacteriales</taxon>
        <taxon>Clostridiaceae</taxon>
        <taxon>Clostridium</taxon>
    </lineage>
</organism>
<dbReference type="InterPro" id="IPR013105">
    <property type="entry name" value="TPR_2"/>
</dbReference>
<dbReference type="KEGG" id="cbv:U729_2881"/>
<dbReference type="SMART" id="SM00028">
    <property type="entry name" value="TPR"/>
    <property type="match status" value="3"/>
</dbReference>
<evidence type="ECO:0000256" key="2">
    <source>
        <dbReference type="ARBA" id="ARBA00022803"/>
    </source>
</evidence>
<dbReference type="PANTHER" id="PTHR45586">
    <property type="entry name" value="TPR REPEAT-CONTAINING PROTEIN PA4667"/>
    <property type="match status" value="1"/>
</dbReference>
<reference evidence="4 5" key="1">
    <citation type="journal article" date="2015" name="Infect. Genet. Evol.">
        <title>Genomic sequences of six botulinum neurotoxin-producing strains representing three clostridial species illustrate the mobility and diversity of botulinum neurotoxin genes.</title>
        <authorList>
            <person name="Smith T.J."/>
            <person name="Hill K.K."/>
            <person name="Xie G."/>
            <person name="Foley B.T."/>
            <person name="Williamson C.H."/>
            <person name="Foster J.T."/>
            <person name="Johnson S.L."/>
            <person name="Chertkov O."/>
            <person name="Teshima H."/>
            <person name="Gibbons H.S."/>
            <person name="Johnsky L.A."/>
            <person name="Karavis M.A."/>
            <person name="Smith L.A."/>
        </authorList>
    </citation>
    <scope>NUCLEOTIDE SEQUENCE [LARGE SCALE GENOMIC DNA]</scope>
    <source>
        <strain evidence="4">Sullivan</strain>
    </source>
</reference>
<dbReference type="Gene3D" id="1.25.40.10">
    <property type="entry name" value="Tetratricopeptide repeat domain"/>
    <property type="match status" value="1"/>
</dbReference>
<dbReference type="PROSITE" id="PS50005">
    <property type="entry name" value="TPR"/>
    <property type="match status" value="2"/>
</dbReference>
<dbReference type="STRING" id="1561.NPD11_146"/>
<accession>A0A0A7FYN7</accession>
<sequence length="366" mass="42716">MDYKALFKEKLSKLLFLEIDKEGFKKVVNIPEYINFNSKDLYIPISSEYITSNIGDKVKIENLPIYYFIEGMLLTLGADKDISYSEDYKLLLMQIPQSEECGKSLVAERVKEDRLEDAYLILKGLLQINEDEEYMKKLLLIGISLREKDSSFEEILLEDIEEAKKMFSNMKEPYLYKGIILKDKLDYAGAKVEINEYLRRGGEQTPEIEMLMNDIENVTTYEKAISLIEEAPEKSIGMFLSLLEHFEENPLIYYYLGVCYRRIKQYEKAIYYLLESLRIESGILEVVNELGLNYACIGNYEEAIKYFKKAFEASREVEICTNIIMCYLNTGNLKDAKLHLEIAKKLDKDDEIVKKIEKVIEKREGK</sequence>
<dbReference type="Proteomes" id="UP000030635">
    <property type="component" value="Chromosome"/>
</dbReference>
<dbReference type="InterPro" id="IPR051012">
    <property type="entry name" value="CellSynth/LPSAsmb/PSIAsmb"/>
</dbReference>
<keyword evidence="5" id="KW-1185">Reference proteome</keyword>
<feature type="repeat" description="TPR" evidence="3">
    <location>
        <begin position="284"/>
        <end position="317"/>
    </location>
</feature>
<dbReference type="eggNOG" id="COG0457">
    <property type="taxonomic scope" value="Bacteria"/>
</dbReference>
<proteinExistence type="predicted"/>
<evidence type="ECO:0000256" key="1">
    <source>
        <dbReference type="ARBA" id="ARBA00022737"/>
    </source>
</evidence>
<name>A0A0A7FYN7_9CLOT</name>
<evidence type="ECO:0000256" key="3">
    <source>
        <dbReference type="PROSITE-ProRule" id="PRU00339"/>
    </source>
</evidence>
<dbReference type="HOGENOM" id="CLU_064073_0_0_9"/>
<dbReference type="InterPro" id="IPR019734">
    <property type="entry name" value="TPR_rpt"/>
</dbReference>
<dbReference type="OrthoDB" id="358807at2"/>
<protein>
    <submittedName>
        <fullName evidence="4">Tetratricopeptide repeat family protein</fullName>
    </submittedName>
</protein>